<dbReference type="Gene3D" id="2.170.16.10">
    <property type="entry name" value="Hedgehog/Intein (Hint) domain"/>
    <property type="match status" value="2"/>
</dbReference>
<dbReference type="STRING" id="497964.CfE428DRAFT_6185"/>
<accession>B4DB94</accession>
<organism evidence="1 2">
    <name type="scientific">Chthoniobacter flavus Ellin428</name>
    <dbReference type="NCBI Taxonomy" id="497964"/>
    <lineage>
        <taxon>Bacteria</taxon>
        <taxon>Pseudomonadati</taxon>
        <taxon>Verrucomicrobiota</taxon>
        <taxon>Spartobacteria</taxon>
        <taxon>Chthoniobacterales</taxon>
        <taxon>Chthoniobacteraceae</taxon>
        <taxon>Chthoniobacter</taxon>
    </lineage>
</organism>
<reference evidence="1 2" key="1">
    <citation type="journal article" date="2011" name="J. Bacteriol.">
        <title>Genome sequence of Chthoniobacter flavus Ellin428, an aerobic heterotrophic soil bacterium.</title>
        <authorList>
            <person name="Kant R."/>
            <person name="van Passel M.W."/>
            <person name="Palva A."/>
            <person name="Lucas S."/>
            <person name="Lapidus A."/>
            <person name="Glavina Del Rio T."/>
            <person name="Dalin E."/>
            <person name="Tice H."/>
            <person name="Bruce D."/>
            <person name="Goodwin L."/>
            <person name="Pitluck S."/>
            <person name="Larimer F.W."/>
            <person name="Land M.L."/>
            <person name="Hauser L."/>
            <person name="Sangwan P."/>
            <person name="de Vos W.M."/>
            <person name="Janssen P.H."/>
            <person name="Smidt H."/>
        </authorList>
    </citation>
    <scope>NUCLEOTIDE SEQUENCE [LARGE SCALE GENOMIC DNA]</scope>
    <source>
        <strain evidence="1 2">Ellin428</strain>
    </source>
</reference>
<dbReference type="PANTHER" id="PTHR32305:SF15">
    <property type="entry name" value="PROTEIN RHSA-RELATED"/>
    <property type="match status" value="1"/>
</dbReference>
<dbReference type="InParanoid" id="B4DB94"/>
<proteinExistence type="predicted"/>
<dbReference type="PROSITE" id="PS50818">
    <property type="entry name" value="INTEIN_C_TER"/>
    <property type="match status" value="1"/>
</dbReference>
<sequence length="615" mass="65772">MVLQSSYDPSVEFMELAVTVQGGARDWLVHGPDLNGAYGGLQGTGGLEAVYNGTTGATTGILSDLYGHTVATVFGLTNTLSWNPARAGGYGVLPESGPAQPLDGVQDLAVFLAWRGHYVDATGYYYLGARYYDPSSGTFLSSDPLGLDSDRTLYAFCNGDPINGFDPTGRVSSQVWDTTRTEVSVDWNTATSLDFWDRIDPTNPNADPFVRSVTLANTASSWGNISVDYQGNTGGLLNDAGQGAGDSYNQISNESTQRMFYYHDQLGRSWTSSFIAASFSDPVLSATGINGIMEGGFGNTSTGQVLSTEVRVQRTFSGISQAAVTTIGFAESYTAETTAAETTAADTTAQDIERVCAGNCFAAGTKVVEADGGHAIESVEEGQRVLTSSEESQNSSTEVDPATWKRVRMHMRNPYGGDRMDIVFLRPDAWLIERNCVPGNGVWLTLQEISVDGWATVDAVEACPPVASGPGRVVTGTITHLNSYVMRLELESGEVLNPTNTHRLFSATRQDWVPARALVPGEVLQTEHGVAKVASIEQLSGTQRVYNLEVETDHRYFVGNAEVLSHNASGCPPDFYLNLENGKGMYATVDKSGVVDFVVEAGPASPVRGGKCSSR</sequence>
<dbReference type="InterPro" id="IPR006141">
    <property type="entry name" value="Intein_N"/>
</dbReference>
<dbReference type="EMBL" id="ABVL01000036">
    <property type="protein sequence ID" value="EDY16282.1"/>
    <property type="molecule type" value="Genomic_DNA"/>
</dbReference>
<comment type="caution">
    <text evidence="1">The sequence shown here is derived from an EMBL/GenBank/DDBJ whole genome shotgun (WGS) entry which is preliminary data.</text>
</comment>
<dbReference type="GO" id="GO:0016539">
    <property type="term" value="P:intein-mediated protein splicing"/>
    <property type="evidence" value="ECO:0007669"/>
    <property type="project" value="InterPro"/>
</dbReference>
<dbReference type="Gene3D" id="2.180.10.10">
    <property type="entry name" value="RHS repeat-associated core"/>
    <property type="match status" value="1"/>
</dbReference>
<dbReference type="InterPro" id="IPR050708">
    <property type="entry name" value="T6SS_VgrG/RHS"/>
</dbReference>
<dbReference type="RefSeq" id="WP_006983503.1">
    <property type="nucleotide sequence ID" value="NZ_ABVL01000036.1"/>
</dbReference>
<name>B4DB94_9BACT</name>
<evidence type="ECO:0000313" key="1">
    <source>
        <dbReference type="EMBL" id="EDY16282.1"/>
    </source>
</evidence>
<dbReference type="NCBIfam" id="TIGR03696">
    <property type="entry name" value="Rhs_assc_core"/>
    <property type="match status" value="1"/>
</dbReference>
<dbReference type="InterPro" id="IPR036844">
    <property type="entry name" value="Hint_dom_sf"/>
</dbReference>
<gene>
    <name evidence="1" type="ORF">CfE428DRAFT_6185</name>
</gene>
<dbReference type="NCBIfam" id="TIGR01443">
    <property type="entry name" value="intein_Cterm"/>
    <property type="match status" value="1"/>
</dbReference>
<dbReference type="SUPFAM" id="SSF51294">
    <property type="entry name" value="Hedgehog/intein (Hint) domain"/>
    <property type="match status" value="2"/>
</dbReference>
<dbReference type="CDD" id="cd00081">
    <property type="entry name" value="Hint"/>
    <property type="match status" value="1"/>
</dbReference>
<evidence type="ECO:0000313" key="2">
    <source>
        <dbReference type="Proteomes" id="UP000005824"/>
    </source>
</evidence>
<dbReference type="InterPro" id="IPR022385">
    <property type="entry name" value="Rhs_assc_core"/>
</dbReference>
<dbReference type="PANTHER" id="PTHR32305">
    <property type="match status" value="1"/>
</dbReference>
<dbReference type="eggNOG" id="COG3209">
    <property type="taxonomic scope" value="Bacteria"/>
</dbReference>
<dbReference type="AlphaFoldDB" id="B4DB94"/>
<protein>
    <submittedName>
        <fullName evidence="1">Uncharacterized protein</fullName>
    </submittedName>
</protein>
<dbReference type="Proteomes" id="UP000005824">
    <property type="component" value="Unassembled WGS sequence"/>
</dbReference>
<keyword evidence="2" id="KW-1185">Reference proteome</keyword>
<dbReference type="PROSITE" id="PS50817">
    <property type="entry name" value="INTEIN_N_TER"/>
    <property type="match status" value="1"/>
</dbReference>
<dbReference type="InterPro" id="IPR030934">
    <property type="entry name" value="Intein_C"/>
</dbReference>